<dbReference type="GO" id="GO:0003677">
    <property type="term" value="F:DNA binding"/>
    <property type="evidence" value="ECO:0007669"/>
    <property type="project" value="UniProtKB-UniRule"/>
</dbReference>
<evidence type="ECO:0000256" key="5">
    <source>
        <dbReference type="ARBA" id="ARBA00022806"/>
    </source>
</evidence>
<dbReference type="GO" id="GO:0005524">
    <property type="term" value="F:ATP binding"/>
    <property type="evidence" value="ECO:0007669"/>
    <property type="project" value="UniProtKB-UniRule"/>
</dbReference>
<dbReference type="Proteomes" id="UP000276260">
    <property type="component" value="Unassembled WGS sequence"/>
</dbReference>
<keyword evidence="15" id="KW-1185">Reference proteome</keyword>
<keyword evidence="9 11" id="KW-0234">DNA repair</keyword>
<evidence type="ECO:0000256" key="9">
    <source>
        <dbReference type="ARBA" id="ARBA00023204"/>
    </source>
</evidence>
<dbReference type="Pfam" id="PF13538">
    <property type="entry name" value="UvrD_C_2"/>
    <property type="match status" value="1"/>
</dbReference>
<evidence type="ECO:0000256" key="11">
    <source>
        <dbReference type="HAMAP-Rule" id="MF_01487"/>
    </source>
</evidence>
<dbReference type="EC" id="5.6.2.3" evidence="11"/>
<evidence type="ECO:0000256" key="10">
    <source>
        <dbReference type="ARBA" id="ARBA00023235"/>
    </source>
</evidence>
<evidence type="ECO:0000256" key="7">
    <source>
        <dbReference type="ARBA" id="ARBA00022840"/>
    </source>
</evidence>
<dbReference type="HAMAP" id="MF_01487">
    <property type="entry name" value="RecD"/>
    <property type="match status" value="1"/>
</dbReference>
<sequence length="647" mass="71494">MPCCKDSGWRRSGLMSDLTLQLELHMQGKDWRALDKALVTFFREQQQLPPALALLIGQCSFALSQGHLCLPLEQMPQHSEAEWLALMALYPELIRLNEDRNQPFVYANHALYMRRYFSYQQQIACYLQQSSERSQLLRQTIQPALLDQLLEPLFPATATEPDWQRLSCAIAASSSFSVITGGPGTGKTTTVVKLLAVLQQLQQQRGAAPLSIQLAAPTGKAAVRLRSSIRSALDKLPVSAEIKAQVPTEVSTLHRLLGARAQSRQFKQNVFEPLALDLLVVDEASMLDVELMAVLLSALPEHARLILLGDKDQLASVEAGALMAQLCQWAEQGHYWPQSAAWLNQLSPAAIPEHLISQQGKALEQQIGMLRVSHRFAPDSGIAKLAIAVNHGQSAEAIAICRAAYADLQYLEVAEPGQLKEFFLSGQSKTQQADAAGFRFYLTTVAQSPALDATEQQIDRWAQQVLADFSAFQLLCAVRQGPLGVEQVNLLVEKVLHHKGLIQHSSHWYAGRPVMVTQNDYALGLMNGDVGICLLRPYQGKWMLAVAFASEDSNKAVRWVLPGRLQQVETAYAITVHKSQGSEFRHAVLVLPDRFSPVLTRELIYTGITRAAKLFSLVTAKPDLLASAIEQKVQRQGAVRLVDAEPT</sequence>
<evidence type="ECO:0000259" key="13">
    <source>
        <dbReference type="Pfam" id="PF21185"/>
    </source>
</evidence>
<dbReference type="Gene3D" id="1.10.10.1020">
    <property type="entry name" value="RecBCD complex, subunit RecD, N-terminal domain"/>
    <property type="match status" value="1"/>
</dbReference>
<evidence type="ECO:0000259" key="12">
    <source>
        <dbReference type="Pfam" id="PF13538"/>
    </source>
</evidence>
<evidence type="ECO:0000313" key="14">
    <source>
        <dbReference type="EMBL" id="RRJ22986.1"/>
    </source>
</evidence>
<comment type="similarity">
    <text evidence="11">Belongs to the RecD family.</text>
</comment>
<keyword evidence="5 11" id="KW-0347">Helicase</keyword>
<feature type="domain" description="RecBCD enzyme subunit RecD N-terminal" evidence="13">
    <location>
        <begin position="31"/>
        <end position="80"/>
    </location>
</feature>
<comment type="catalytic activity">
    <reaction evidence="11">
        <text>ATP + H2O = ADP + phosphate + H(+)</text>
        <dbReference type="Rhea" id="RHEA:13065"/>
        <dbReference type="ChEBI" id="CHEBI:15377"/>
        <dbReference type="ChEBI" id="CHEBI:15378"/>
        <dbReference type="ChEBI" id="CHEBI:30616"/>
        <dbReference type="ChEBI" id="CHEBI:43474"/>
        <dbReference type="ChEBI" id="CHEBI:456216"/>
        <dbReference type="EC" id="5.6.2.3"/>
    </reaction>
</comment>
<dbReference type="GO" id="GO:0000724">
    <property type="term" value="P:double-strand break repair via homologous recombination"/>
    <property type="evidence" value="ECO:0007669"/>
    <property type="project" value="UniProtKB-UniRule"/>
</dbReference>
<keyword evidence="1 11" id="KW-0540">Nuclease</keyword>
<keyword evidence="10 11" id="KW-0413">Isomerase</keyword>
<evidence type="ECO:0000313" key="15">
    <source>
        <dbReference type="Proteomes" id="UP000276260"/>
    </source>
</evidence>
<evidence type="ECO:0000256" key="3">
    <source>
        <dbReference type="ARBA" id="ARBA00022763"/>
    </source>
</evidence>
<comment type="function">
    <text evidence="11">A helicase/nuclease that prepares dsDNA breaks (DSB) for recombinational DNA repair. Binds to DSBs and unwinds DNA via a highly rapid and processive ATP-dependent bidirectional helicase activity. Unwinds dsDNA until it encounters a Chi (crossover hotspot instigator) sequence from the 3' direction. Cuts ssDNA a few nucleotides 3' to the Chi site. The properties and activities of the enzyme are changed at Chi. The Chi-altered holoenzyme produces a long 3'-ssDNA overhang and facilitates RecA-binding to the ssDNA for homologous DNA recombination and repair. Holoenzyme degrades any linearized DNA that is unable to undergo homologous recombination. In the holoenzyme this subunit has ssDNA-dependent ATPase and 5'-3' helicase activity. When added to pre-assembled RecBC greatly stimulates nuclease activity and augments holoenzyme processivity. Negatively regulates the RecA-loading ability of RecBCD.</text>
</comment>
<dbReference type="GO" id="GO:0017116">
    <property type="term" value="F:single-stranded DNA helicase activity"/>
    <property type="evidence" value="ECO:0007669"/>
    <property type="project" value="TreeGrafter"/>
</dbReference>
<keyword evidence="6 11" id="KW-0269">Exonuclease</keyword>
<feature type="binding site" evidence="11">
    <location>
        <begin position="181"/>
        <end position="188"/>
    </location>
    <ligand>
        <name>ATP</name>
        <dbReference type="ChEBI" id="CHEBI:30616"/>
    </ligand>
</feature>
<dbReference type="Pfam" id="PF21185">
    <property type="entry name" value="RecD_N"/>
    <property type="match status" value="1"/>
</dbReference>
<dbReference type="AlphaFoldDB" id="A0A3P3QP27"/>
<comment type="miscellaneous">
    <text evidence="11">In the RecBCD complex, RecB has a slow 3'-5' helicase, an exonuclease activity and loads RecA onto ssDNA, RecD has a fast 5'-3' helicase activity, while RecC stimulates the ATPase and processivity of the RecB helicase and contributes to recognition of the Chi site.</text>
</comment>
<dbReference type="InterPro" id="IPR050534">
    <property type="entry name" value="Coronavir_polyprotein_1ab"/>
</dbReference>
<evidence type="ECO:0000256" key="8">
    <source>
        <dbReference type="ARBA" id="ARBA00023125"/>
    </source>
</evidence>
<dbReference type="PANTHER" id="PTHR43788:SF6">
    <property type="entry name" value="DNA HELICASE B"/>
    <property type="match status" value="1"/>
</dbReference>
<feature type="domain" description="UvrD-like helicase C-terminal" evidence="12">
    <location>
        <begin position="571"/>
        <end position="617"/>
    </location>
</feature>
<evidence type="ECO:0000256" key="6">
    <source>
        <dbReference type="ARBA" id="ARBA00022839"/>
    </source>
</evidence>
<keyword evidence="7 11" id="KW-0067">ATP-binding</keyword>
<evidence type="ECO:0000256" key="4">
    <source>
        <dbReference type="ARBA" id="ARBA00022801"/>
    </source>
</evidence>
<dbReference type="GO" id="GO:0009338">
    <property type="term" value="C:exodeoxyribonuclease V complex"/>
    <property type="evidence" value="ECO:0007669"/>
    <property type="project" value="InterPro"/>
</dbReference>
<comment type="subunit">
    <text evidence="11">Heterotrimer of RecB, RecC and RecD. All subunits contribute to DNA-binding.</text>
</comment>
<dbReference type="GO" id="GO:0016887">
    <property type="term" value="F:ATP hydrolysis activity"/>
    <property type="evidence" value="ECO:0007669"/>
    <property type="project" value="RHEA"/>
</dbReference>
<accession>A0A3P3QP27</accession>
<evidence type="ECO:0000256" key="1">
    <source>
        <dbReference type="ARBA" id="ARBA00022722"/>
    </source>
</evidence>
<dbReference type="CDD" id="cd17933">
    <property type="entry name" value="DEXSc_RecD-like"/>
    <property type="match status" value="1"/>
</dbReference>
<dbReference type="NCBIfam" id="TIGR01447">
    <property type="entry name" value="recD"/>
    <property type="match status" value="1"/>
</dbReference>
<dbReference type="CDD" id="cd18809">
    <property type="entry name" value="SF1_C_RecD"/>
    <property type="match status" value="1"/>
</dbReference>
<dbReference type="InterPro" id="IPR049550">
    <property type="entry name" value="RecD_N"/>
</dbReference>
<evidence type="ECO:0000256" key="2">
    <source>
        <dbReference type="ARBA" id="ARBA00022741"/>
    </source>
</evidence>
<organism evidence="14 15">
    <name type="scientific">Rheinheimera mesophila</name>
    <dbReference type="NCBI Taxonomy" id="1547515"/>
    <lineage>
        <taxon>Bacteria</taxon>
        <taxon>Pseudomonadati</taxon>
        <taxon>Pseudomonadota</taxon>
        <taxon>Gammaproteobacteria</taxon>
        <taxon>Chromatiales</taxon>
        <taxon>Chromatiaceae</taxon>
        <taxon>Rheinheimera</taxon>
    </lineage>
</organism>
<comment type="caution">
    <text evidence="14">The sequence shown here is derived from an EMBL/GenBank/DDBJ whole genome shotgun (WGS) entry which is preliminary data.</text>
</comment>
<dbReference type="EMBL" id="RRCF01000001">
    <property type="protein sequence ID" value="RRJ22986.1"/>
    <property type="molecule type" value="Genomic_DNA"/>
</dbReference>
<dbReference type="GO" id="GO:0008854">
    <property type="term" value="F:exodeoxyribonuclease V activity"/>
    <property type="evidence" value="ECO:0007669"/>
    <property type="project" value="InterPro"/>
</dbReference>
<dbReference type="InterPro" id="IPR006344">
    <property type="entry name" value="RecD"/>
</dbReference>
<dbReference type="Gene3D" id="3.40.50.300">
    <property type="entry name" value="P-loop containing nucleotide triphosphate hydrolases"/>
    <property type="match status" value="3"/>
</dbReference>
<dbReference type="InterPro" id="IPR041851">
    <property type="entry name" value="RecD_N_sf"/>
</dbReference>
<gene>
    <name evidence="11 14" type="primary">recD</name>
    <name evidence="14" type="ORF">EIK76_02555</name>
</gene>
<reference evidence="14 15" key="1">
    <citation type="submission" date="2018-11" db="EMBL/GenBank/DDBJ databases">
        <title>Draft genome analysis of Rheinheimera mesophila isolated from an industrial waste site.</title>
        <authorList>
            <person name="Yu Q."/>
            <person name="Qi Y."/>
            <person name="Zhang H."/>
            <person name="Lu Y."/>
            <person name="Pu J."/>
        </authorList>
    </citation>
    <scope>NUCLEOTIDE SEQUENCE [LARGE SCALE GENOMIC DNA]</scope>
    <source>
        <strain evidence="14 15">IITR13</strain>
    </source>
</reference>
<keyword evidence="2 11" id="KW-0547">Nucleotide-binding</keyword>
<dbReference type="InterPro" id="IPR027785">
    <property type="entry name" value="UvrD-like_helicase_C"/>
</dbReference>
<proteinExistence type="inferred from homology"/>
<dbReference type="OrthoDB" id="9803432at2"/>
<dbReference type="Pfam" id="PF13245">
    <property type="entry name" value="AAA_19"/>
    <property type="match status" value="1"/>
</dbReference>
<name>A0A3P3QP27_9GAMM</name>
<dbReference type="SUPFAM" id="SSF52540">
    <property type="entry name" value="P-loop containing nucleoside triphosphate hydrolases"/>
    <property type="match status" value="2"/>
</dbReference>
<dbReference type="InterPro" id="IPR027417">
    <property type="entry name" value="P-loop_NTPase"/>
</dbReference>
<keyword evidence="3 11" id="KW-0227">DNA damage</keyword>
<protein>
    <recommendedName>
        <fullName evidence="11">RecBCD enzyme subunit RecD</fullName>
        <ecNumber evidence="11">5.6.2.3</ecNumber>
    </recommendedName>
    <alternativeName>
        <fullName evidence="11">DNA 5'-3' helicase subunit RecD</fullName>
    </alternativeName>
    <alternativeName>
        <fullName evidence="11">Exonuclease V subunit RecD</fullName>
        <shortName evidence="11">ExoV subunit RecD</shortName>
    </alternativeName>
    <alternativeName>
        <fullName evidence="11">Helicase/nuclease RecBCD subunit RecD</fullName>
    </alternativeName>
</protein>
<dbReference type="GO" id="GO:0043139">
    <property type="term" value="F:5'-3' DNA helicase activity"/>
    <property type="evidence" value="ECO:0007669"/>
    <property type="project" value="UniProtKB-UniRule"/>
</dbReference>
<keyword evidence="8 11" id="KW-0238">DNA-binding</keyword>
<dbReference type="PANTHER" id="PTHR43788">
    <property type="entry name" value="DNA2/NAM7 HELICASE FAMILY MEMBER"/>
    <property type="match status" value="1"/>
</dbReference>
<keyword evidence="4 11" id="KW-0378">Hydrolase</keyword>